<proteinExistence type="predicted"/>
<sequence length="116" mass="13630">MLTELEDPEITIDLHEHRSESSRKYDIFWKIVAQFFAGKVADVITAVDKCRYGTVVHLTTAISVNDLLHQIKREYPSETLIPSTQWLQLQFWPKNPMWFSLQFTDLLPLKFMVQTC</sequence>
<dbReference type="AlphaFoldDB" id="A0A2Z6RDH5"/>
<name>A0A2Z6RDH5_9GLOM</name>
<dbReference type="Proteomes" id="UP000247702">
    <property type="component" value="Unassembled WGS sequence"/>
</dbReference>
<organism evidence="1 2">
    <name type="scientific">Rhizophagus clarus</name>
    <dbReference type="NCBI Taxonomy" id="94130"/>
    <lineage>
        <taxon>Eukaryota</taxon>
        <taxon>Fungi</taxon>
        <taxon>Fungi incertae sedis</taxon>
        <taxon>Mucoromycota</taxon>
        <taxon>Glomeromycotina</taxon>
        <taxon>Glomeromycetes</taxon>
        <taxon>Glomerales</taxon>
        <taxon>Glomeraceae</taxon>
        <taxon>Rhizophagus</taxon>
    </lineage>
</organism>
<reference evidence="1 2" key="1">
    <citation type="submission" date="2017-11" db="EMBL/GenBank/DDBJ databases">
        <title>The genome of Rhizophagus clarus HR1 reveals common genetic basis of auxotrophy among arbuscular mycorrhizal fungi.</title>
        <authorList>
            <person name="Kobayashi Y."/>
        </authorList>
    </citation>
    <scope>NUCLEOTIDE SEQUENCE [LARGE SCALE GENOMIC DNA]</scope>
    <source>
        <strain evidence="1 2">HR1</strain>
    </source>
</reference>
<gene>
    <name evidence="1" type="ORF">RclHR1_33920001</name>
</gene>
<evidence type="ECO:0000313" key="1">
    <source>
        <dbReference type="EMBL" id="GBB99002.1"/>
    </source>
</evidence>
<keyword evidence="2" id="KW-1185">Reference proteome</keyword>
<evidence type="ECO:0000313" key="2">
    <source>
        <dbReference type="Proteomes" id="UP000247702"/>
    </source>
</evidence>
<dbReference type="EMBL" id="BEXD01002660">
    <property type="protein sequence ID" value="GBB99002.1"/>
    <property type="molecule type" value="Genomic_DNA"/>
</dbReference>
<protein>
    <submittedName>
        <fullName evidence="1">Uncharacterized protein</fullName>
    </submittedName>
</protein>
<accession>A0A2Z6RDH5</accession>
<comment type="caution">
    <text evidence="1">The sequence shown here is derived from an EMBL/GenBank/DDBJ whole genome shotgun (WGS) entry which is preliminary data.</text>
</comment>